<dbReference type="GeneID" id="10505651"/>
<accession>F0ZWW1</accession>
<gene>
    <name evidence="2" type="ORF">DICPUDRAFT_82558</name>
</gene>
<name>F0ZWW1_DICPU</name>
<keyword evidence="1" id="KW-0677">Repeat</keyword>
<organism evidence="2 3">
    <name type="scientific">Dictyostelium purpureum</name>
    <name type="common">Slime mold</name>
    <dbReference type="NCBI Taxonomy" id="5786"/>
    <lineage>
        <taxon>Eukaryota</taxon>
        <taxon>Amoebozoa</taxon>
        <taxon>Evosea</taxon>
        <taxon>Eumycetozoa</taxon>
        <taxon>Dictyostelia</taxon>
        <taxon>Dictyosteliales</taxon>
        <taxon>Dictyosteliaceae</taxon>
        <taxon>Dictyostelium</taxon>
    </lineage>
</organism>
<dbReference type="KEGG" id="dpp:DICPUDRAFT_82558"/>
<evidence type="ECO:0008006" key="4">
    <source>
        <dbReference type="Google" id="ProtNLM"/>
    </source>
</evidence>
<dbReference type="AlphaFoldDB" id="F0ZWW1"/>
<dbReference type="InParanoid" id="F0ZWW1"/>
<dbReference type="InterPro" id="IPR008615">
    <property type="entry name" value="FNIP"/>
</dbReference>
<dbReference type="InterPro" id="IPR051251">
    <property type="entry name" value="STK_FNIP-Repeat"/>
</dbReference>
<evidence type="ECO:0000313" key="2">
    <source>
        <dbReference type="EMBL" id="EGC31561.1"/>
    </source>
</evidence>
<keyword evidence="3" id="KW-1185">Reference proteome</keyword>
<dbReference type="Proteomes" id="UP000001064">
    <property type="component" value="Unassembled WGS sequence"/>
</dbReference>
<proteinExistence type="predicted"/>
<evidence type="ECO:0000313" key="3">
    <source>
        <dbReference type="Proteomes" id="UP000001064"/>
    </source>
</evidence>
<protein>
    <recommendedName>
        <fullName evidence="4">FNIP repeat-containing protein</fullName>
    </recommendedName>
</protein>
<dbReference type="PANTHER" id="PTHR32134">
    <property type="entry name" value="FNIP REPEAT-CONTAINING PROTEIN"/>
    <property type="match status" value="1"/>
</dbReference>
<dbReference type="VEuPathDB" id="AmoebaDB:DICPUDRAFT_82558"/>
<dbReference type="EMBL" id="GL871245">
    <property type="protein sequence ID" value="EGC31561.1"/>
    <property type="molecule type" value="Genomic_DNA"/>
</dbReference>
<evidence type="ECO:0000256" key="1">
    <source>
        <dbReference type="ARBA" id="ARBA00022737"/>
    </source>
</evidence>
<sequence length="339" mass="39880">MENKTNINNKNNNIDNINCNNNNELHLFIRIIRNIYLKNIIFQHIKSLNAIDYIKRKHQFFNIKSLLYFRYRDYLEDLEIRGSSTINEYFLDLPDFLENNKNIISNNNNNENTNKTNISPNLSSINNINNNDEIKYLYEGLIPKTVKNLILYRDIKDNSIIPNVIPNSVKRLTIDKNLILENDSIPSSVEELIFCDFSKFTVSFESFQKPYRLTMLEFGNYYNKPIKPNSLPPSIKHLSLGNSYNQKLFIESIPKETEYLYLGNSYNQITKQDIFPKNIKTLIFGISFTRSINLENLDSLETLIFYNPEMKNKYMNLTLITPKSIKILKIAQEIIEINK</sequence>
<reference evidence="3" key="1">
    <citation type="journal article" date="2011" name="Genome Biol.">
        <title>Comparative genomics of the social amoebae Dictyostelium discoideum and Dictyostelium purpureum.</title>
        <authorList>
            <consortium name="US DOE Joint Genome Institute (JGI-PGF)"/>
            <person name="Sucgang R."/>
            <person name="Kuo A."/>
            <person name="Tian X."/>
            <person name="Salerno W."/>
            <person name="Parikh A."/>
            <person name="Feasley C.L."/>
            <person name="Dalin E."/>
            <person name="Tu H."/>
            <person name="Huang E."/>
            <person name="Barry K."/>
            <person name="Lindquist E."/>
            <person name="Shapiro H."/>
            <person name="Bruce D."/>
            <person name="Schmutz J."/>
            <person name="Salamov A."/>
            <person name="Fey P."/>
            <person name="Gaudet P."/>
            <person name="Anjard C."/>
            <person name="Babu M.M."/>
            <person name="Basu S."/>
            <person name="Bushmanova Y."/>
            <person name="van der Wel H."/>
            <person name="Katoh-Kurasawa M."/>
            <person name="Dinh C."/>
            <person name="Coutinho P.M."/>
            <person name="Saito T."/>
            <person name="Elias M."/>
            <person name="Schaap P."/>
            <person name="Kay R.R."/>
            <person name="Henrissat B."/>
            <person name="Eichinger L."/>
            <person name="Rivero F."/>
            <person name="Putnam N.H."/>
            <person name="West C.M."/>
            <person name="Loomis W.F."/>
            <person name="Chisholm R.L."/>
            <person name="Shaulsky G."/>
            <person name="Strassmann J.E."/>
            <person name="Queller D.C."/>
            <person name="Kuspa A."/>
            <person name="Grigoriev I.V."/>
        </authorList>
    </citation>
    <scope>NUCLEOTIDE SEQUENCE [LARGE SCALE GENOMIC DNA]</scope>
    <source>
        <strain evidence="3">QSDP1</strain>
    </source>
</reference>
<dbReference type="RefSeq" id="XP_003291903.1">
    <property type="nucleotide sequence ID" value="XM_003291855.1"/>
</dbReference>
<dbReference type="OrthoDB" id="24028at2759"/>
<dbReference type="Pfam" id="PF05725">
    <property type="entry name" value="FNIP"/>
    <property type="match status" value="3"/>
</dbReference>
<dbReference type="PANTHER" id="PTHR32134:SF169">
    <property type="entry name" value="FNIP REPEAT-CONTAINING PROTEIN-RELATED"/>
    <property type="match status" value="1"/>
</dbReference>